<dbReference type="Proteomes" id="UP000248975">
    <property type="component" value="Unassembled WGS sequence"/>
</dbReference>
<accession>A0A2W5S3L3</accession>
<name>A0A2W5S3L3_CERSP</name>
<sequence length="283" mass="29974">MTAFTAAAIQFGAGLYAPEENRARAEAEIRAAAAKGAKLIVLPELVVSGYGVDAARLSDAAEPLDGPTFAQWRDLAKSLDVVIVGGFCERAGDRLFNSAMLVQPNGSVSLYRKLHPFDAEKNIFTPGDLGLPIVETPLGNIGICVCYDLRFVEVARALSLAGADIIAVPTAWVGGFDRNPRDAMGYIGQARGAIVQANLSQAAMVCASQSGGEQGIRFLGSSLIVDSFGECLAGPMGEDEEGTLFADLDIAAIRASQVRSPLVRPRDDRRRDVYGVMLAGREI</sequence>
<evidence type="ECO:0000313" key="3">
    <source>
        <dbReference type="EMBL" id="PZQ97661.1"/>
    </source>
</evidence>
<dbReference type="EMBL" id="QFQS01000002">
    <property type="protein sequence ID" value="PZQ97661.1"/>
    <property type="molecule type" value="Genomic_DNA"/>
</dbReference>
<comment type="caution">
    <text evidence="3">The sequence shown here is derived from an EMBL/GenBank/DDBJ whole genome shotgun (WGS) entry which is preliminary data.</text>
</comment>
<dbReference type="PANTHER" id="PTHR43674:SF2">
    <property type="entry name" value="BETA-UREIDOPROPIONASE"/>
    <property type="match status" value="1"/>
</dbReference>
<reference evidence="3 4" key="1">
    <citation type="submission" date="2017-08" db="EMBL/GenBank/DDBJ databases">
        <title>Infants hospitalized years apart are colonized by the same room-sourced microbial strains.</title>
        <authorList>
            <person name="Brooks B."/>
            <person name="Olm M.R."/>
            <person name="Firek B.A."/>
            <person name="Baker R."/>
            <person name="Thomas B.C."/>
            <person name="Morowitz M.J."/>
            <person name="Banfield J.F."/>
        </authorList>
    </citation>
    <scope>NUCLEOTIDE SEQUENCE [LARGE SCALE GENOMIC DNA]</scope>
    <source>
        <strain evidence="3">S2_003_000_R2_11</strain>
    </source>
</reference>
<dbReference type="SUPFAM" id="SSF56317">
    <property type="entry name" value="Carbon-nitrogen hydrolase"/>
    <property type="match status" value="1"/>
</dbReference>
<dbReference type="InterPro" id="IPR036526">
    <property type="entry name" value="C-N_Hydrolase_sf"/>
</dbReference>
<dbReference type="PANTHER" id="PTHR43674">
    <property type="entry name" value="NITRILASE C965.09-RELATED"/>
    <property type="match status" value="1"/>
</dbReference>
<dbReference type="Gene3D" id="3.60.110.10">
    <property type="entry name" value="Carbon-nitrogen hydrolase"/>
    <property type="match status" value="1"/>
</dbReference>
<protein>
    <recommendedName>
        <fullName evidence="2">CN hydrolase domain-containing protein</fullName>
    </recommendedName>
</protein>
<dbReference type="InterPro" id="IPR050345">
    <property type="entry name" value="Aliph_Amidase/BUP"/>
</dbReference>
<dbReference type="PROSITE" id="PS50263">
    <property type="entry name" value="CN_HYDROLASE"/>
    <property type="match status" value="1"/>
</dbReference>
<organism evidence="3 4">
    <name type="scientific">Cereibacter sphaeroides</name>
    <name type="common">Rhodobacter sphaeroides</name>
    <dbReference type="NCBI Taxonomy" id="1063"/>
    <lineage>
        <taxon>Bacteria</taxon>
        <taxon>Pseudomonadati</taxon>
        <taxon>Pseudomonadota</taxon>
        <taxon>Alphaproteobacteria</taxon>
        <taxon>Rhodobacterales</taxon>
        <taxon>Paracoccaceae</taxon>
        <taxon>Cereibacter</taxon>
    </lineage>
</organism>
<dbReference type="AlphaFoldDB" id="A0A2W5S3L3"/>
<feature type="domain" description="CN hydrolase" evidence="2">
    <location>
        <begin position="4"/>
        <end position="250"/>
    </location>
</feature>
<dbReference type="Pfam" id="PF00795">
    <property type="entry name" value="CN_hydrolase"/>
    <property type="match status" value="1"/>
</dbReference>
<evidence type="ECO:0000313" key="4">
    <source>
        <dbReference type="Proteomes" id="UP000248975"/>
    </source>
</evidence>
<dbReference type="GO" id="GO:0033388">
    <property type="term" value="P:putrescine biosynthetic process from arginine"/>
    <property type="evidence" value="ECO:0007669"/>
    <property type="project" value="TreeGrafter"/>
</dbReference>
<evidence type="ECO:0000259" key="2">
    <source>
        <dbReference type="PROSITE" id="PS50263"/>
    </source>
</evidence>
<dbReference type="GO" id="GO:0050126">
    <property type="term" value="F:N-carbamoylputrescine amidase activity"/>
    <property type="evidence" value="ECO:0007669"/>
    <property type="project" value="TreeGrafter"/>
</dbReference>
<proteinExistence type="predicted"/>
<evidence type="ECO:0000256" key="1">
    <source>
        <dbReference type="ARBA" id="ARBA00022801"/>
    </source>
</evidence>
<gene>
    <name evidence="3" type="ORF">DI533_10825</name>
</gene>
<keyword evidence="1" id="KW-0378">Hydrolase</keyword>
<dbReference type="InterPro" id="IPR003010">
    <property type="entry name" value="C-N_Hydrolase"/>
</dbReference>